<dbReference type="Proteomes" id="UP000799302">
    <property type="component" value="Unassembled WGS sequence"/>
</dbReference>
<dbReference type="Pfam" id="PF00011">
    <property type="entry name" value="HSP20"/>
    <property type="match status" value="1"/>
</dbReference>
<feature type="region of interest" description="Disordered" evidence="4">
    <location>
        <begin position="79"/>
        <end position="144"/>
    </location>
</feature>
<evidence type="ECO:0000259" key="5">
    <source>
        <dbReference type="PROSITE" id="PS01031"/>
    </source>
</evidence>
<name>A0A6A6UBY1_9PEZI</name>
<reference evidence="6" key="1">
    <citation type="journal article" date="2020" name="Stud. Mycol.">
        <title>101 Dothideomycetes genomes: a test case for predicting lifestyles and emergence of pathogens.</title>
        <authorList>
            <person name="Haridas S."/>
            <person name="Albert R."/>
            <person name="Binder M."/>
            <person name="Bloem J."/>
            <person name="Labutti K."/>
            <person name="Salamov A."/>
            <person name="Andreopoulos B."/>
            <person name="Baker S."/>
            <person name="Barry K."/>
            <person name="Bills G."/>
            <person name="Bluhm B."/>
            <person name="Cannon C."/>
            <person name="Castanera R."/>
            <person name="Culley D."/>
            <person name="Daum C."/>
            <person name="Ezra D."/>
            <person name="Gonzalez J."/>
            <person name="Henrissat B."/>
            <person name="Kuo A."/>
            <person name="Liang C."/>
            <person name="Lipzen A."/>
            <person name="Lutzoni F."/>
            <person name="Magnuson J."/>
            <person name="Mondo S."/>
            <person name="Nolan M."/>
            <person name="Ohm R."/>
            <person name="Pangilinan J."/>
            <person name="Park H.-J."/>
            <person name="Ramirez L."/>
            <person name="Alfaro M."/>
            <person name="Sun H."/>
            <person name="Tritt A."/>
            <person name="Yoshinaga Y."/>
            <person name="Zwiers L.-H."/>
            <person name="Turgeon B."/>
            <person name="Goodwin S."/>
            <person name="Spatafora J."/>
            <person name="Crous P."/>
            <person name="Grigoriev I."/>
        </authorList>
    </citation>
    <scope>NUCLEOTIDE SEQUENCE</scope>
    <source>
        <strain evidence="6">CBS 115976</strain>
    </source>
</reference>
<evidence type="ECO:0000256" key="2">
    <source>
        <dbReference type="PROSITE-ProRule" id="PRU00285"/>
    </source>
</evidence>
<evidence type="ECO:0000256" key="4">
    <source>
        <dbReference type="SAM" id="MobiDB-lite"/>
    </source>
</evidence>
<keyword evidence="1 6" id="KW-0346">Stress response</keyword>
<evidence type="ECO:0000313" key="7">
    <source>
        <dbReference type="Proteomes" id="UP000799302"/>
    </source>
</evidence>
<dbReference type="PANTHER" id="PTHR11527">
    <property type="entry name" value="HEAT-SHOCK PROTEIN 20 FAMILY MEMBER"/>
    <property type="match status" value="1"/>
</dbReference>
<dbReference type="InterPro" id="IPR031107">
    <property type="entry name" value="Small_HSP"/>
</dbReference>
<feature type="domain" description="SHSP" evidence="5">
    <location>
        <begin position="33"/>
        <end position="201"/>
    </location>
</feature>
<dbReference type="OrthoDB" id="1431247at2759"/>
<feature type="compositionally biased region" description="Low complexity" evidence="4">
    <location>
        <begin position="82"/>
        <end position="93"/>
    </location>
</feature>
<evidence type="ECO:0000256" key="3">
    <source>
        <dbReference type="RuleBase" id="RU003616"/>
    </source>
</evidence>
<accession>A0A6A6UBY1</accession>
<evidence type="ECO:0000256" key="1">
    <source>
        <dbReference type="ARBA" id="ARBA00023016"/>
    </source>
</evidence>
<dbReference type="SUPFAM" id="SSF49764">
    <property type="entry name" value="HSP20-like chaperones"/>
    <property type="match status" value="1"/>
</dbReference>
<proteinExistence type="inferred from homology"/>
<keyword evidence="7" id="KW-1185">Reference proteome</keyword>
<dbReference type="InterPro" id="IPR002068">
    <property type="entry name" value="A-crystallin/Hsp20_dom"/>
</dbReference>
<dbReference type="CDD" id="cd06464">
    <property type="entry name" value="ACD_sHsps-like"/>
    <property type="match status" value="1"/>
</dbReference>
<dbReference type="Gene3D" id="2.60.40.790">
    <property type="match status" value="1"/>
</dbReference>
<dbReference type="AlphaFoldDB" id="A0A6A6UBY1"/>
<evidence type="ECO:0000313" key="6">
    <source>
        <dbReference type="EMBL" id="KAF2669642.1"/>
    </source>
</evidence>
<sequence>MSIFFPRFQQELSPIFRLADEIDRCSRQQSPAPSRRAAVPRFDVKETQEAYELTGELPGIEQEAVSIEWSDFTTLSIKGHTAESSSTTNSATETEAEVSDNASTTSEDSTSYHAPTVEDEGADEKTTTAVAEPATPAETVKAEAPKPKVWINERYYGSFHRTFKFPQRVEQDEVKASLKNGVLSIVVPKSKAREPRKISIA</sequence>
<dbReference type="InterPro" id="IPR008978">
    <property type="entry name" value="HSP20-like_chaperone"/>
</dbReference>
<feature type="compositionally biased region" description="Polar residues" evidence="4">
    <location>
        <begin position="100"/>
        <end position="113"/>
    </location>
</feature>
<dbReference type="EMBL" id="MU004235">
    <property type="protein sequence ID" value="KAF2669642.1"/>
    <property type="molecule type" value="Genomic_DNA"/>
</dbReference>
<gene>
    <name evidence="6" type="ORF">BT63DRAFT_265541</name>
</gene>
<organism evidence="6 7">
    <name type="scientific">Microthyrium microscopicum</name>
    <dbReference type="NCBI Taxonomy" id="703497"/>
    <lineage>
        <taxon>Eukaryota</taxon>
        <taxon>Fungi</taxon>
        <taxon>Dikarya</taxon>
        <taxon>Ascomycota</taxon>
        <taxon>Pezizomycotina</taxon>
        <taxon>Dothideomycetes</taxon>
        <taxon>Dothideomycetes incertae sedis</taxon>
        <taxon>Microthyriales</taxon>
        <taxon>Microthyriaceae</taxon>
        <taxon>Microthyrium</taxon>
    </lineage>
</organism>
<dbReference type="PROSITE" id="PS01031">
    <property type="entry name" value="SHSP"/>
    <property type="match status" value="1"/>
</dbReference>
<feature type="compositionally biased region" description="Low complexity" evidence="4">
    <location>
        <begin position="127"/>
        <end position="139"/>
    </location>
</feature>
<comment type="similarity">
    <text evidence="2 3">Belongs to the small heat shock protein (HSP20) family.</text>
</comment>
<protein>
    <submittedName>
        <fullName evidence="6">Heat shock protein 30</fullName>
    </submittedName>
</protein>